<dbReference type="Proteomes" id="UP000042958">
    <property type="component" value="Unassembled WGS sequence"/>
</dbReference>
<keyword evidence="5 8" id="KW-1133">Transmembrane helix</keyword>
<keyword evidence="11" id="KW-1185">Reference proteome</keyword>
<accession>A0A0F7TZU6</accession>
<evidence type="ECO:0000256" key="7">
    <source>
        <dbReference type="SAM" id="MobiDB-lite"/>
    </source>
</evidence>
<dbReference type="AlphaFoldDB" id="A0A0F7TZU6"/>
<feature type="domain" description="Wax synthase" evidence="9">
    <location>
        <begin position="353"/>
        <end position="442"/>
    </location>
</feature>
<dbReference type="PANTHER" id="PTHR31595">
    <property type="entry name" value="LONG-CHAIN-ALCOHOL O-FATTY-ACYLTRANSFERASE 3-RELATED"/>
    <property type="match status" value="1"/>
</dbReference>
<feature type="transmembrane region" description="Helical" evidence="8">
    <location>
        <begin position="87"/>
        <end position="106"/>
    </location>
</feature>
<protein>
    <recommendedName>
        <fullName evidence="9">Wax synthase domain-containing protein</fullName>
    </recommendedName>
</protein>
<dbReference type="InterPro" id="IPR032805">
    <property type="entry name" value="Wax_synthase_dom"/>
</dbReference>
<sequence length="545" mass="61850">MADLRQGSYRNLVQSHEDVLDTLLEQGVYKPVFLYHIVIFNLLPLIGLVIPRRGATRYVRPGIFALSLGIAVEVLSRRRALLGGNGYMIGLMTAWWLLWSAALFVFSDIEGDFRRIERGATASESICDDTSGRGTSQSPLPDRTGDSTTSNSTSSSPSDREAIPTASADNHGLEKFHWQSYPRKLTHRIEWCAGLLFNLRGPEWNWRAPHLGPLPRSVHAQVHTGFHGDKFKAHDDAMYITAKIRLRAALWKFLEGYLLLDCLKVVMMRDLYFRGIFTSEMPPPFPVSYFASIPLFIRFYRCFVSCMGVYVALNFVTSLNPICFLGLSMAFPNAARKLTGAPLDASWLYADSFGPFITSVLDHGLAGCWGRWWHQLFRYGFTATARWILSLLPTRWAAYTRVRRITHILVAFAISGIIHASGSYTQFAKTHPLSGPFLFFFLQGLAIICENIFKTMVFPRLPLADTPRWVRRSANAVFVFCWLLYSGAFIADDFARGGLWLMEPVPLSPIRGLGLAYDKGWWCWDKPWFRYWSDGTYWGSGIRVI</sequence>
<keyword evidence="6 8" id="KW-0472">Membrane</keyword>
<keyword evidence="4 8" id="KW-0812">Transmembrane</keyword>
<dbReference type="OrthoDB" id="2796277at2759"/>
<evidence type="ECO:0000256" key="2">
    <source>
        <dbReference type="ARBA" id="ARBA00007282"/>
    </source>
</evidence>
<proteinExistence type="inferred from homology"/>
<keyword evidence="3" id="KW-0808">Transferase</keyword>
<comment type="subcellular location">
    <subcellularLocation>
        <location evidence="1">Membrane</location>
        <topology evidence="1">Multi-pass membrane protein</topology>
    </subcellularLocation>
</comment>
<evidence type="ECO:0000313" key="10">
    <source>
        <dbReference type="EMBL" id="CEJ60532.1"/>
    </source>
</evidence>
<organism evidence="10 11">
    <name type="scientific">Penicillium brasilianum</name>
    <dbReference type="NCBI Taxonomy" id="104259"/>
    <lineage>
        <taxon>Eukaryota</taxon>
        <taxon>Fungi</taxon>
        <taxon>Dikarya</taxon>
        <taxon>Ascomycota</taxon>
        <taxon>Pezizomycotina</taxon>
        <taxon>Eurotiomycetes</taxon>
        <taxon>Eurotiomycetidae</taxon>
        <taxon>Eurotiales</taxon>
        <taxon>Aspergillaceae</taxon>
        <taxon>Penicillium</taxon>
    </lineage>
</organism>
<evidence type="ECO:0000256" key="4">
    <source>
        <dbReference type="ARBA" id="ARBA00022692"/>
    </source>
</evidence>
<comment type="similarity">
    <text evidence="2">Belongs to the wax synthase family.</text>
</comment>
<evidence type="ECO:0000256" key="8">
    <source>
        <dbReference type="SAM" id="Phobius"/>
    </source>
</evidence>
<evidence type="ECO:0000259" key="9">
    <source>
        <dbReference type="Pfam" id="PF13813"/>
    </source>
</evidence>
<feature type="compositionally biased region" description="Low complexity" evidence="7">
    <location>
        <begin position="147"/>
        <end position="157"/>
    </location>
</feature>
<dbReference type="Pfam" id="PF13813">
    <property type="entry name" value="MBOAT_2"/>
    <property type="match status" value="1"/>
</dbReference>
<name>A0A0F7TZU6_PENBI</name>
<feature type="transmembrane region" description="Helical" evidence="8">
    <location>
        <begin position="433"/>
        <end position="453"/>
    </location>
</feature>
<feature type="transmembrane region" description="Helical" evidence="8">
    <location>
        <begin position="33"/>
        <end position="51"/>
    </location>
</feature>
<dbReference type="GO" id="GO:0016020">
    <property type="term" value="C:membrane"/>
    <property type="evidence" value="ECO:0007669"/>
    <property type="project" value="UniProtKB-SubCell"/>
</dbReference>
<dbReference type="EMBL" id="CDHK01000008">
    <property type="protein sequence ID" value="CEJ60532.1"/>
    <property type="molecule type" value="Genomic_DNA"/>
</dbReference>
<dbReference type="GO" id="GO:0008374">
    <property type="term" value="F:O-acyltransferase activity"/>
    <property type="evidence" value="ECO:0007669"/>
    <property type="project" value="InterPro"/>
</dbReference>
<dbReference type="STRING" id="104259.A0A0F7TZU6"/>
<evidence type="ECO:0000256" key="5">
    <source>
        <dbReference type="ARBA" id="ARBA00022989"/>
    </source>
</evidence>
<feature type="region of interest" description="Disordered" evidence="7">
    <location>
        <begin position="124"/>
        <end position="166"/>
    </location>
</feature>
<dbReference type="GO" id="GO:0006629">
    <property type="term" value="P:lipid metabolic process"/>
    <property type="evidence" value="ECO:0007669"/>
    <property type="project" value="InterPro"/>
</dbReference>
<evidence type="ECO:0000256" key="1">
    <source>
        <dbReference type="ARBA" id="ARBA00004141"/>
    </source>
</evidence>
<reference evidence="11" key="1">
    <citation type="journal article" date="2015" name="Genome Announc.">
        <title>Draft genome sequence of the fungus Penicillium brasilianum MG11.</title>
        <authorList>
            <person name="Horn F."/>
            <person name="Linde J."/>
            <person name="Mattern D.J."/>
            <person name="Walther G."/>
            <person name="Guthke R."/>
            <person name="Brakhage A.A."/>
            <person name="Valiante V."/>
        </authorList>
    </citation>
    <scope>NUCLEOTIDE SEQUENCE [LARGE SCALE GENOMIC DNA]</scope>
    <source>
        <strain evidence="11">MG11</strain>
    </source>
</reference>
<dbReference type="InterPro" id="IPR044851">
    <property type="entry name" value="Wax_synthase"/>
</dbReference>
<gene>
    <name evidence="10" type="ORF">PMG11_09103</name>
</gene>
<feature type="transmembrane region" description="Helical" evidence="8">
    <location>
        <begin position="58"/>
        <end position="75"/>
    </location>
</feature>
<dbReference type="PANTHER" id="PTHR31595:SF67">
    <property type="entry name" value="WAX SYNTHASE DOMAIN-CONTAINING PROTEIN"/>
    <property type="match status" value="1"/>
</dbReference>
<feature type="transmembrane region" description="Helical" evidence="8">
    <location>
        <begin position="474"/>
        <end position="491"/>
    </location>
</feature>
<evidence type="ECO:0000256" key="6">
    <source>
        <dbReference type="ARBA" id="ARBA00023136"/>
    </source>
</evidence>
<evidence type="ECO:0000313" key="11">
    <source>
        <dbReference type="Proteomes" id="UP000042958"/>
    </source>
</evidence>
<evidence type="ECO:0000256" key="3">
    <source>
        <dbReference type="ARBA" id="ARBA00022679"/>
    </source>
</evidence>
<feature type="transmembrane region" description="Helical" evidence="8">
    <location>
        <begin position="405"/>
        <end position="427"/>
    </location>
</feature>